<dbReference type="HOGENOM" id="CLU_3133285_0_0_4"/>
<dbReference type="Proteomes" id="UP000001812">
    <property type="component" value="Chromosome II"/>
</dbReference>
<proteinExistence type="predicted"/>
<dbReference type="EMBL" id="CM000833">
    <property type="protein sequence ID" value="EET02741.1"/>
    <property type="molecule type" value="Genomic_DNA"/>
</dbReference>
<evidence type="ECO:0000313" key="1">
    <source>
        <dbReference type="EMBL" id="EET02741.1"/>
    </source>
</evidence>
<protein>
    <submittedName>
        <fullName evidence="1">Uncharacterized protein</fullName>
    </submittedName>
</protein>
<dbReference type="AlphaFoldDB" id="A0A0E1VRX3"/>
<name>A0A0E1VRX3_BURPE</name>
<accession>A0A0E1VRX3</accession>
<gene>
    <name evidence="1" type="ORF">BURPS1710A_A2433</name>
</gene>
<reference evidence="1" key="1">
    <citation type="submission" date="2009-05" db="EMBL/GenBank/DDBJ databases">
        <authorList>
            <person name="Harkins D.M."/>
            <person name="DeShazer D."/>
            <person name="Woods D.E."/>
            <person name="Brinkac L.M."/>
            <person name="Brown K.A."/>
            <person name="Hung G.C."/>
            <person name="Tuanyok A."/>
            <person name="Zhang B."/>
            <person name="Nierman W.C."/>
        </authorList>
    </citation>
    <scope>NUCLEOTIDE SEQUENCE [LARGE SCALE GENOMIC DNA]</scope>
    <source>
        <strain evidence="1">1710a</strain>
    </source>
</reference>
<organism evidence="1">
    <name type="scientific">Burkholderia pseudomallei 1710a</name>
    <dbReference type="NCBI Taxonomy" id="320371"/>
    <lineage>
        <taxon>Bacteria</taxon>
        <taxon>Pseudomonadati</taxon>
        <taxon>Pseudomonadota</taxon>
        <taxon>Betaproteobacteria</taxon>
        <taxon>Burkholderiales</taxon>
        <taxon>Burkholderiaceae</taxon>
        <taxon>Burkholderia</taxon>
        <taxon>pseudomallei group</taxon>
    </lineage>
</organism>
<sequence>MSLDAARCAERILAEESTSRLGGTRLVHGECSAGLSETVPSPDVPRSCG</sequence>